<evidence type="ECO:0000313" key="2">
    <source>
        <dbReference type="EMBL" id="OLP83963.1"/>
    </source>
</evidence>
<dbReference type="Proteomes" id="UP000186817">
    <property type="component" value="Unassembled WGS sequence"/>
</dbReference>
<comment type="caution">
    <text evidence="2">The sequence shown here is derived from an EMBL/GenBank/DDBJ whole genome shotgun (WGS) entry which is preliminary data.</text>
</comment>
<accession>A0A1Q9CM11</accession>
<sequence>MPWVWVCDLEDTGRKEWFPDEVPDFVRRLLDRINFSTSEAVQPEGKAKLILRGLANVSPGEVHQDNFTPGWGEQAHYFQSQVLEGALDAYLLAVQECFAFEEWEELPCLTKRGRASHRYNHYRSDGLEPSSKHAAGSRVFSIQQWHCGAFVEDEAVESAIRELSMRAAGQSQSEIQSLATVSAKQGELVLKELPVLLLPRMMTRLLLSGQWFQLVLLAKWTHQDFPTLCPKFEREWLQQRIGACSKLPEPSVLSADSVDTIVAQLRRAVKGEFCNRDDLEFCVSALQAHKNSLHPHCSSARKLLDLPGNFLRQILAGMDLRSRGQLKQHAVRFLECLPEAMRPSTSAWVQDHFAGASSLKQGHLYLDIALLLFHRAHMQEQGEVFRYAWGDSSKKGHLDMYNTRQRWLPCNMAVQLARAFRWLIANPAVVDADEDEASEDDVSARMSQRCEFSQLLYDNMHLHTQIPQLLGQGRSKLVDKVGAHIHSVLLEEGCLEGLSSALSSCISWCSDMGTESGLPSCVVTAPEEVLPEHVRPPKLVVDTEGDGGFVEPAFHVRGHEEAEAKNLMPKALHIPGVCHAIHNASASLDSSFSHWEAFLLDLKTLHKFVGSRGRRDRFLEVVLREGSPEYAQGRSLLRNFSHSLHTERWGEVAAYLQDCLPIFVFVRQHWDEVAYVRGMDAAPSVEDGFEATGLTKILLDPWFLAYWEMQLCLRTHIFKLLRWSEGCACHESVLAGKTPHIRDAELRSEIAVPKTVPCRCPASGCRAPEMVAGKLDDLAKSLRGTSFGNFMADSHVTLSAELWGDLRQEWLKGAAYIVEDLKVRLDFFQHLPWVILGGCHHDVGEARRQLRRAIELWEKVPQDAQSLQHHLCQQLFLTDNLRDELLAFVSGYEPLSAYAALETFLAPLTFVPIAERIIEAAHKELGSVSAQKSPTQYSIALRVPEMTQLLDIQPESFSKLVEAFTQARNLREFAQLFPGHGCHPDLVALESKAPTSKRVVVIRRLLYRDTRVQHGNLSKASRVHDHGSQLREKEARKFQPKKPSVDEGYVFADACTQQLREASTHDPSQVVSLGDKFFMPLMLRPSSIHQPAHAPGTLTARAKNDMLVSVLANVGTPELPIVSAMHDAASTESFSVLPHVVELGLDTFLETFRFWSKPEKVLLSLPSVADGHAVQVAKVLEYLTERGCFDSKSAAVRAVGAKLPPELEDDALVLSEAAYLARNDSGWFLTASGLDSMTFSHRLSNPRTFPQLADSDQPLSEMSVCQLMLKARQDGWVWHPKPSAKRAAELKYAVGGPLEWYSAGVVVPKHYLLCLLDAPRLRDEMAVPWIPHCAPAAVYPLLFEGKPLQEALALVDAKSHKRKRAVSQLALDVAMPEAEESVLRPQTARVASEGKPRRSKPEVPSVSAVDDVAGLRAVRDAAEPEEAADSEGSDVSSNEIMQELLAQMDNPEDAPLAAEAHQVLEPEALAPSHEAGPEVPADDVPPGAAAGVAVEALRADAGVVASSAYVWQTPRPDPWGSFTFNRKKPESAPPYGGLEAVCKFHALNARTGCKKFVRFAGEGAEHQERTLQILRHWCNQARRFDRQRKHMKMPLQPGDIPSSAVIQAQQLIDDPPEVVRPGQLQLQSGIQGRSRDILAWNPVRMAGSGPASKIRRLDTEVFSRVPGAGVENAKNLVDWPAYATGGLQDAAVAAGHPPGHLAKHFAGRKTIYVCSSYSGMGTFEHVAKRLAAAACGAVENTGVKFWSASECDKAVRDMLLQSSGCPEHVFGDLTQRVSGKSLSRLKHCVSFLQNRAEEVAATKQSPAQKKVELGKLNVRCMQKLLELAMEAVAADRGGASRCCYCYVHDQLCPLLPPGLDEDADSLLLEAGGNTCVSFSPQGKQEKWLHDSAVVAAVWLAWCAGHCDMVMQECSHMFNTSEAMQTAFPPDHGWHTSTVTVACKDLGIPMNRPRNFSWTVRLRRLSMVTSLTSSLFLQLCGSELRCTGHDFFILAEDAAHEYLEATTEKLLHGEVGFRKYLSEGCLRRLQDYETFYSKQLAEGKVVELPVVDLSQNVSVRATLSTMLPSLLTGSCVWSMKHNRPLTVLELFFAMGWPAPVVLDDDNFHADFPFLQTQFEQTHARALTKMVGNSFHCRVAGLFLAACLTLTKHR</sequence>
<dbReference type="InterPro" id="IPR029063">
    <property type="entry name" value="SAM-dependent_MTases_sf"/>
</dbReference>
<proteinExistence type="predicted"/>
<dbReference type="OrthoDB" id="433044at2759"/>
<keyword evidence="3" id="KW-1185">Reference proteome</keyword>
<organism evidence="2 3">
    <name type="scientific">Symbiodinium microadriaticum</name>
    <name type="common">Dinoflagellate</name>
    <name type="synonym">Zooxanthella microadriatica</name>
    <dbReference type="NCBI Taxonomy" id="2951"/>
    <lineage>
        <taxon>Eukaryota</taxon>
        <taxon>Sar</taxon>
        <taxon>Alveolata</taxon>
        <taxon>Dinophyceae</taxon>
        <taxon>Suessiales</taxon>
        <taxon>Symbiodiniaceae</taxon>
        <taxon>Symbiodinium</taxon>
    </lineage>
</organism>
<gene>
    <name evidence="2" type="ORF">AK812_SmicGene35218</name>
</gene>
<name>A0A1Q9CM11_SYMMI</name>
<reference evidence="2 3" key="1">
    <citation type="submission" date="2016-02" db="EMBL/GenBank/DDBJ databases">
        <title>Genome analysis of coral dinoflagellate symbionts highlights evolutionary adaptations to a symbiotic lifestyle.</title>
        <authorList>
            <person name="Aranda M."/>
            <person name="Li Y."/>
            <person name="Liew Y.J."/>
            <person name="Baumgarten S."/>
            <person name="Simakov O."/>
            <person name="Wilson M."/>
            <person name="Piel J."/>
            <person name="Ashoor H."/>
            <person name="Bougouffa S."/>
            <person name="Bajic V.B."/>
            <person name="Ryu T."/>
            <person name="Ravasi T."/>
            <person name="Bayer T."/>
            <person name="Micklem G."/>
            <person name="Kim H."/>
            <person name="Bhak J."/>
            <person name="Lajeunesse T.C."/>
            <person name="Voolstra C.R."/>
        </authorList>
    </citation>
    <scope>NUCLEOTIDE SEQUENCE [LARGE SCALE GENOMIC DNA]</scope>
    <source>
        <strain evidence="2 3">CCMP2467</strain>
    </source>
</reference>
<feature type="compositionally biased region" description="Basic and acidic residues" evidence="1">
    <location>
        <begin position="1022"/>
        <end position="1037"/>
    </location>
</feature>
<dbReference type="EMBL" id="LSRX01001078">
    <property type="protein sequence ID" value="OLP83963.1"/>
    <property type="molecule type" value="Genomic_DNA"/>
</dbReference>
<feature type="region of interest" description="Disordered" evidence="1">
    <location>
        <begin position="1384"/>
        <end position="1411"/>
    </location>
</feature>
<evidence type="ECO:0000256" key="1">
    <source>
        <dbReference type="SAM" id="MobiDB-lite"/>
    </source>
</evidence>
<feature type="region of interest" description="Disordered" evidence="1">
    <location>
        <begin position="1020"/>
        <end position="1039"/>
    </location>
</feature>
<dbReference type="SUPFAM" id="SSF53335">
    <property type="entry name" value="S-adenosyl-L-methionine-dependent methyltransferases"/>
    <property type="match status" value="1"/>
</dbReference>
<feature type="compositionally biased region" description="Basic and acidic residues" evidence="1">
    <location>
        <begin position="1392"/>
        <end position="1401"/>
    </location>
</feature>
<protein>
    <submittedName>
        <fullName evidence="2">Uncharacterized protein</fullName>
    </submittedName>
</protein>
<evidence type="ECO:0000313" key="3">
    <source>
        <dbReference type="Proteomes" id="UP000186817"/>
    </source>
</evidence>